<feature type="compositionally biased region" description="Basic and acidic residues" evidence="2">
    <location>
        <begin position="165"/>
        <end position="193"/>
    </location>
</feature>
<feature type="compositionally biased region" description="Polar residues" evidence="2">
    <location>
        <begin position="969"/>
        <end position="998"/>
    </location>
</feature>
<dbReference type="PANTHER" id="PTHR28260:SF1">
    <property type="entry name" value="SPINDLE POLE BODY COMPONENT SPC105"/>
    <property type="match status" value="1"/>
</dbReference>
<evidence type="ECO:0000313" key="4">
    <source>
        <dbReference type="EMBL" id="PYH49052.1"/>
    </source>
</evidence>
<keyword evidence="5" id="KW-1185">Reference proteome</keyword>
<feature type="compositionally biased region" description="Low complexity" evidence="2">
    <location>
        <begin position="657"/>
        <end position="678"/>
    </location>
</feature>
<feature type="domain" description="Spc7 kinetochore protein" evidence="3">
    <location>
        <begin position="1021"/>
        <end position="1348"/>
    </location>
</feature>
<dbReference type="GO" id="GO:0007094">
    <property type="term" value="P:mitotic spindle assembly checkpoint signaling"/>
    <property type="evidence" value="ECO:0007669"/>
    <property type="project" value="TreeGrafter"/>
</dbReference>
<accession>A0A319ARZ1</accession>
<feature type="compositionally biased region" description="Polar residues" evidence="2">
    <location>
        <begin position="26"/>
        <end position="45"/>
    </location>
</feature>
<dbReference type="STRING" id="1450539.A0A319ARZ1"/>
<dbReference type="RefSeq" id="XP_025435034.1">
    <property type="nucleotide sequence ID" value="XM_025572467.1"/>
</dbReference>
<evidence type="ECO:0000256" key="1">
    <source>
        <dbReference type="SAM" id="Coils"/>
    </source>
</evidence>
<feature type="region of interest" description="Disordered" evidence="2">
    <location>
        <begin position="422"/>
        <end position="446"/>
    </location>
</feature>
<dbReference type="SMART" id="SM01315">
    <property type="entry name" value="Spc7_N"/>
    <property type="match status" value="1"/>
</dbReference>
<dbReference type="GO" id="GO:0034501">
    <property type="term" value="P:protein localization to kinetochore"/>
    <property type="evidence" value="ECO:0007669"/>
    <property type="project" value="TreeGrafter"/>
</dbReference>
<proteinExistence type="predicted"/>
<feature type="compositionally biased region" description="Polar residues" evidence="2">
    <location>
        <begin position="280"/>
        <end position="313"/>
    </location>
</feature>
<evidence type="ECO:0000259" key="3">
    <source>
        <dbReference type="SMART" id="SM00787"/>
    </source>
</evidence>
<dbReference type="Pfam" id="PF15402">
    <property type="entry name" value="MELT_2"/>
    <property type="match status" value="6"/>
</dbReference>
<feature type="coiled-coil region" evidence="1">
    <location>
        <begin position="1212"/>
        <end position="1268"/>
    </location>
</feature>
<protein>
    <submittedName>
        <fullName evidence="4">Spc7-domain-containing protein</fullName>
    </submittedName>
</protein>
<keyword evidence="1" id="KW-0175">Coiled coil</keyword>
<feature type="region of interest" description="Disordered" evidence="2">
    <location>
        <begin position="834"/>
        <end position="1029"/>
    </location>
</feature>
<evidence type="ECO:0000256" key="2">
    <source>
        <dbReference type="SAM" id="MobiDB-lite"/>
    </source>
</evidence>
<feature type="compositionally biased region" description="Polar residues" evidence="2">
    <location>
        <begin position="239"/>
        <end position="256"/>
    </location>
</feature>
<feature type="compositionally biased region" description="Low complexity" evidence="2">
    <location>
        <begin position="266"/>
        <end position="275"/>
    </location>
</feature>
<feature type="compositionally biased region" description="Basic residues" evidence="2">
    <location>
        <begin position="900"/>
        <end position="910"/>
    </location>
</feature>
<feature type="region of interest" description="Disordered" evidence="2">
    <location>
        <begin position="589"/>
        <end position="817"/>
    </location>
</feature>
<dbReference type="PANTHER" id="PTHR28260">
    <property type="entry name" value="SPINDLE POLE BODY COMPONENT SPC105"/>
    <property type="match status" value="1"/>
</dbReference>
<gene>
    <name evidence="4" type="ORF">BP01DRAFT_311948</name>
</gene>
<feature type="compositionally biased region" description="Basic and acidic residues" evidence="2">
    <location>
        <begin position="625"/>
        <end position="641"/>
    </location>
</feature>
<dbReference type="GeneID" id="37073695"/>
<evidence type="ECO:0000313" key="5">
    <source>
        <dbReference type="Proteomes" id="UP000248349"/>
    </source>
</evidence>
<dbReference type="InterPro" id="IPR033338">
    <property type="entry name" value="Spc105/Spc7"/>
</dbReference>
<feature type="compositionally biased region" description="Low complexity" evidence="2">
    <location>
        <begin position="1007"/>
        <end position="1019"/>
    </location>
</feature>
<dbReference type="InterPro" id="IPR040850">
    <property type="entry name" value="Knl1_RWD_C"/>
</dbReference>
<feature type="compositionally biased region" description="Polar residues" evidence="2">
    <location>
        <begin position="645"/>
        <end position="656"/>
    </location>
</feature>
<dbReference type="OrthoDB" id="5592879at2759"/>
<feature type="compositionally biased region" description="Low complexity" evidence="2">
    <location>
        <begin position="119"/>
        <end position="134"/>
    </location>
</feature>
<feature type="compositionally biased region" description="Polar residues" evidence="2">
    <location>
        <begin position="759"/>
        <end position="790"/>
    </location>
</feature>
<dbReference type="EMBL" id="KZ821220">
    <property type="protein sequence ID" value="PYH49052.1"/>
    <property type="molecule type" value="Genomic_DNA"/>
</dbReference>
<dbReference type="Proteomes" id="UP000248349">
    <property type="component" value="Unassembled WGS sequence"/>
</dbReference>
<dbReference type="Pfam" id="PF08317">
    <property type="entry name" value="Spc7"/>
    <property type="match status" value="1"/>
</dbReference>
<reference evidence="4 5" key="1">
    <citation type="submission" date="2016-12" db="EMBL/GenBank/DDBJ databases">
        <title>The genomes of Aspergillus section Nigri reveals drivers in fungal speciation.</title>
        <authorList>
            <consortium name="DOE Joint Genome Institute"/>
            <person name="Vesth T.C."/>
            <person name="Nybo J."/>
            <person name="Theobald S."/>
            <person name="Brandl J."/>
            <person name="Frisvad J.C."/>
            <person name="Nielsen K.F."/>
            <person name="Lyhne E.K."/>
            <person name="Kogle M.E."/>
            <person name="Kuo A."/>
            <person name="Riley R."/>
            <person name="Clum A."/>
            <person name="Nolan M."/>
            <person name="Lipzen A."/>
            <person name="Salamov A."/>
            <person name="Henrissat B."/>
            <person name="Wiebenga A."/>
            <person name="De Vries R.P."/>
            <person name="Grigoriev I.V."/>
            <person name="Mortensen U.H."/>
            <person name="Andersen M.R."/>
            <person name="Baker S.E."/>
        </authorList>
    </citation>
    <scope>NUCLEOTIDE SEQUENCE [LARGE SCALE GENOMIC DNA]</scope>
    <source>
        <strain evidence="4 5">JOP 1030-1</strain>
    </source>
</reference>
<feature type="compositionally biased region" description="Polar residues" evidence="2">
    <location>
        <begin position="703"/>
        <end position="749"/>
    </location>
</feature>
<dbReference type="GO" id="GO:0000776">
    <property type="term" value="C:kinetochore"/>
    <property type="evidence" value="ECO:0007669"/>
    <property type="project" value="TreeGrafter"/>
</dbReference>
<dbReference type="InterPro" id="IPR013253">
    <property type="entry name" value="Spc7_domain"/>
</dbReference>
<feature type="compositionally biased region" description="Low complexity" evidence="2">
    <location>
        <begin position="224"/>
        <end position="238"/>
    </location>
</feature>
<organism evidence="4 5">
    <name type="scientific">Aspergillus saccharolyticus JOP 1030-1</name>
    <dbReference type="NCBI Taxonomy" id="1450539"/>
    <lineage>
        <taxon>Eukaryota</taxon>
        <taxon>Fungi</taxon>
        <taxon>Dikarya</taxon>
        <taxon>Ascomycota</taxon>
        <taxon>Pezizomycotina</taxon>
        <taxon>Eurotiomycetes</taxon>
        <taxon>Eurotiomycetidae</taxon>
        <taxon>Eurotiales</taxon>
        <taxon>Aspergillaceae</taxon>
        <taxon>Aspergillus</taxon>
        <taxon>Aspergillus subgen. Circumdati</taxon>
    </lineage>
</organism>
<dbReference type="GO" id="GO:1990758">
    <property type="term" value="P:mitotic sister chromatid biorientation"/>
    <property type="evidence" value="ECO:0007669"/>
    <property type="project" value="TreeGrafter"/>
</dbReference>
<name>A0A319ARZ1_9EURO</name>
<feature type="region of interest" description="Disordered" evidence="2">
    <location>
        <begin position="1"/>
        <end position="393"/>
    </location>
</feature>
<sequence>MASRSDSAGSLRPRSRRSLAHIPRSRLTSTLDQENATTVISSSQPLDGRPKLTGRDKKSRSKSLGPGGLDALQDSNGNRRKSTAAFPLKSILKPTVPVSPVRTIPTFEETRKRTPARASQPSSSNESNPQGEEGLLIDLDTPAPAVNSFGEDRSNPFDSFNAASIRDEMAAAREKEEKEQRERERKMILEKREARRKSMANRRVSFAPEATLHTWNVVEIPDDSTSSSAANSTRRASSLAGSGNQTPARQSEQAGQTDPPSPPDPYADSDAALSPVQYPDLQQLQSQSTNGSYDDLGSSQEMFSSPFSGSSADGTEDLGMQRDDGDDDDNSSASGFDGESTAMSLDDMSVHSAASVHSDGSDSTTSSARLNEALRQAASEAGTRDFEDDDGDMSMEMADQEITGAFQPWIKKGQRESFDWADISARYDQENAPPSKSMVDAPAAAADEDDAMDEDFSMEVTNAIGRILPNPASRRNSEIRRKSLSEETNYDEQTMEFTNVVGGIAQPVSPAKSTGAESRNGDEEMTMEFTSVVGGLLNRLGFVNTTDENNSGEQESTFESGNNGRVFSEWDNGEDMDGDMDMETTGAIGGIIPGSQESNAAEDDDHTIGMDMTAAVGKILEPEAEVQRSFEDRETPERELELAQLDSSPFQETVRQSPAKSPAKSPSPAKSYSGAPASFHVAAVASESGSPSLASVRTRRSRQSSIHAASTTPTPRTPEASTPKNVDPPSNSTTPADNALLTSRTTSSARDADAEAENASPQRPVQSNAQGSANDTTSPNRRSLFEQSLNGKPAPLFVLQPHGTRRSSGLGIDKEGLGSPRVAAMLDKRRSIGEEAPDFIPQEQPKQGVRFEDPVKLQEEVDREREEEVNREDGFISPPKLSDRDPTASLKDMISSLTPKKNKLRGRKSLHVGAARGLLGKRPIELDLDEDADSDSTPKRLRGRENSSPVKKFKLPAHSANDTLGRGLQSPSKSASAHSPLKFSTTPIQASRTFSATASPVKDNTETEVSTETTEVQDTTAEETGPEIEPIQLQEFLNMTNIHFMELTTTRRRHTTAPDSARKRMLRLSSENERSPASFEECVAAGFCTVPLLELFQHSCRELKSYINEGRQVIRSIETETLADNPPLFREYMTAPPDVRLLMDNQFRNVKTHARLLSKATWYEWRMKLLEGLRDGLIRHVQDMKADDDLLAKHEALLSDTVPALIEKHSILEAEATTLQQLADELENCDQDELRSAREKLAGVEDEIAQKKRLLQEMQAELEDKTSILETGTEVKAEYMAQIQEAERIKAECRGWSAQEIGELKESVRSIECQTGWSIVSATASDGSSPAGPAVTMSYQRQLQLTFHPASFLINSNNSSSSASNDKRTNAPITLKYAPTPDAMKHNNPATPHLSAITPLVLNSLQAHLTTIPHSRTAPKDLLHFIAQAWDLTLNLEEEARLLEFCGVTKLKLLNGEATGSKTPSLRARCTLLGPAPLPSATNSNPTRATTPSRIDVDFAVQTRIIPPENGAGIGQLDLQTDVLASKVYGFNSSSKTKKELSETEMRSILNKGLLGSSSSPESEVKLGRGVWRTAVRKLTGTVF</sequence>
<dbReference type="SMART" id="SM00787">
    <property type="entry name" value="Spc7"/>
    <property type="match status" value="1"/>
</dbReference>
<feature type="compositionally biased region" description="Basic and acidic residues" evidence="2">
    <location>
        <begin position="849"/>
        <end position="874"/>
    </location>
</feature>
<dbReference type="Pfam" id="PF18210">
    <property type="entry name" value="Knl1_RWD_C"/>
    <property type="match status" value="1"/>
</dbReference>